<organism evidence="1 2">
    <name type="scientific">Penicillium thymicola</name>
    <dbReference type="NCBI Taxonomy" id="293382"/>
    <lineage>
        <taxon>Eukaryota</taxon>
        <taxon>Fungi</taxon>
        <taxon>Dikarya</taxon>
        <taxon>Ascomycota</taxon>
        <taxon>Pezizomycotina</taxon>
        <taxon>Eurotiomycetes</taxon>
        <taxon>Eurotiomycetidae</taxon>
        <taxon>Eurotiales</taxon>
        <taxon>Aspergillaceae</taxon>
        <taxon>Penicillium</taxon>
    </lineage>
</organism>
<dbReference type="EMBL" id="LACB01000207">
    <property type="protein sequence ID" value="KAJ9486474.1"/>
    <property type="molecule type" value="Genomic_DNA"/>
</dbReference>
<reference evidence="1" key="2">
    <citation type="journal article" date="2016" name="Fungal Biol.">
        <title>Ochratoxin A production by Penicillium thymicola.</title>
        <authorList>
            <person name="Nguyen H.D.T."/>
            <person name="McMullin D.R."/>
            <person name="Ponomareva E."/>
            <person name="Riley R."/>
            <person name="Pomraning K.R."/>
            <person name="Baker S.E."/>
            <person name="Seifert K.A."/>
        </authorList>
    </citation>
    <scope>NUCLEOTIDE SEQUENCE</scope>
    <source>
        <strain evidence="1">DAOM 180753</strain>
    </source>
</reference>
<accession>A0AAI9TG54</accession>
<gene>
    <name evidence="1" type="ORF">VN97_g6866</name>
</gene>
<dbReference type="AlphaFoldDB" id="A0AAI9TG54"/>
<dbReference type="Proteomes" id="UP001227192">
    <property type="component" value="Unassembled WGS sequence"/>
</dbReference>
<keyword evidence="2" id="KW-1185">Reference proteome</keyword>
<evidence type="ECO:0000313" key="1">
    <source>
        <dbReference type="EMBL" id="KAJ9486474.1"/>
    </source>
</evidence>
<comment type="caution">
    <text evidence="1">The sequence shown here is derived from an EMBL/GenBank/DDBJ whole genome shotgun (WGS) entry which is preliminary data.</text>
</comment>
<name>A0AAI9TG54_PENTH</name>
<proteinExistence type="predicted"/>
<evidence type="ECO:0000313" key="2">
    <source>
        <dbReference type="Proteomes" id="UP001227192"/>
    </source>
</evidence>
<sequence length="87" mass="9995">MSLSRRGFDSLYPTSKQSVGRFCGPKKSLGPNIYYRCSDNRTFRLSLPRCSVSTRLDYNSDHERSCAHPYGRLSMHTTLSLVYIARQ</sequence>
<protein>
    <submittedName>
        <fullName evidence="1">Uncharacterized protein</fullName>
    </submittedName>
</protein>
<reference evidence="1" key="1">
    <citation type="submission" date="2015-06" db="EMBL/GenBank/DDBJ databases">
        <authorList>
            <person name="Nguyen H."/>
        </authorList>
    </citation>
    <scope>NUCLEOTIDE SEQUENCE</scope>
    <source>
        <strain evidence="1">DAOM 180753</strain>
    </source>
</reference>